<dbReference type="GO" id="GO:0009279">
    <property type="term" value="C:cell outer membrane"/>
    <property type="evidence" value="ECO:0007669"/>
    <property type="project" value="UniProtKB-SubCell"/>
</dbReference>
<evidence type="ECO:0000256" key="5">
    <source>
        <dbReference type="ARBA" id="ARBA00023237"/>
    </source>
</evidence>
<keyword evidence="5" id="KW-0998">Cell outer membrane</keyword>
<dbReference type="KEGG" id="bgp:BGL_2c06000"/>
<dbReference type="RefSeq" id="WP_052498406.1">
    <property type="nucleotide sequence ID" value="NZ_CP002581.1"/>
</dbReference>
<dbReference type="InterPro" id="IPR010583">
    <property type="entry name" value="MipA"/>
</dbReference>
<sequence>MSPFRLTRRIPAWLPARRALFACTVLGGTLLHGAPAFAQSAAPENGIGLDAAVVPRYDGGNSYRIRPLPVLNLSSGTGSRVTFFVQGFDGGVAFALTPSLSAGLLVGAERGRDQGDAAILDGTGDIATSFEYGAFARWHDGPASANLEFLQSAHAGYGNHVTLSVAYTVYQAAGDRISVGVDTVWSNGPAERTYFGIDEEQAANSAAGLPVYRPSSGFSKVDFKTTWDHRLNRHWSMNTSLGVGTLLGDAADSPIVERRTSMFGAFGVAYHF</sequence>
<evidence type="ECO:0000313" key="8">
    <source>
        <dbReference type="Proteomes" id="UP000031838"/>
    </source>
</evidence>
<reference evidence="7 8" key="2">
    <citation type="journal article" date="2016" name="Appl. Microbiol. Biotechnol.">
        <title>Mutations improving production and secretion of extracellular lipase by Burkholderia glumae PG1.</title>
        <authorList>
            <person name="Knapp A."/>
            <person name="Voget S."/>
            <person name="Gao R."/>
            <person name="Zaburannyi N."/>
            <person name="Krysciak D."/>
            <person name="Breuer M."/>
            <person name="Hauer B."/>
            <person name="Streit W.R."/>
            <person name="Muller R."/>
            <person name="Daniel R."/>
            <person name="Jaeger K.E."/>
        </authorList>
    </citation>
    <scope>NUCLEOTIDE SEQUENCE [LARGE SCALE GENOMIC DNA]</scope>
    <source>
        <strain evidence="7 8">PG1</strain>
    </source>
</reference>
<dbReference type="AlphaFoldDB" id="A0A0B6S2P9"/>
<dbReference type="Proteomes" id="UP000031838">
    <property type="component" value="Chromosome 2"/>
</dbReference>
<evidence type="ECO:0000256" key="2">
    <source>
        <dbReference type="ARBA" id="ARBA00005722"/>
    </source>
</evidence>
<comment type="subcellular location">
    <subcellularLocation>
        <location evidence="1">Cell outer membrane</location>
    </subcellularLocation>
</comment>
<protein>
    <submittedName>
        <fullName evidence="7">Putative MltA-interacting protein MipA</fullName>
    </submittedName>
</protein>
<comment type="similarity">
    <text evidence="2">Belongs to the MipA/OmpV family.</text>
</comment>
<accession>A0A0B6S2P9</accession>
<dbReference type="PANTHER" id="PTHR38776">
    <property type="entry name" value="MLTA-INTERACTING PROTEIN-RELATED"/>
    <property type="match status" value="1"/>
</dbReference>
<name>A0A0B6S2P9_BURPL</name>
<gene>
    <name evidence="7" type="primary">mipA</name>
    <name evidence="7" type="ORF">BGL_2c06000</name>
</gene>
<keyword evidence="3 6" id="KW-0732">Signal</keyword>
<keyword evidence="8" id="KW-1185">Reference proteome</keyword>
<dbReference type="EMBL" id="CP002581">
    <property type="protein sequence ID" value="AJK48684.1"/>
    <property type="molecule type" value="Genomic_DNA"/>
</dbReference>
<evidence type="ECO:0000256" key="4">
    <source>
        <dbReference type="ARBA" id="ARBA00023136"/>
    </source>
</evidence>
<dbReference type="Pfam" id="PF06629">
    <property type="entry name" value="MipA"/>
    <property type="match status" value="1"/>
</dbReference>
<feature type="chain" id="PRO_5002109794" evidence="6">
    <location>
        <begin position="39"/>
        <end position="272"/>
    </location>
</feature>
<dbReference type="PANTHER" id="PTHR38776:SF1">
    <property type="entry name" value="MLTA-INTERACTING PROTEIN-RELATED"/>
    <property type="match status" value="1"/>
</dbReference>
<proteinExistence type="inferred from homology"/>
<organism evidence="7 8">
    <name type="scientific">Burkholderia plantarii</name>
    <dbReference type="NCBI Taxonomy" id="41899"/>
    <lineage>
        <taxon>Bacteria</taxon>
        <taxon>Pseudomonadati</taxon>
        <taxon>Pseudomonadota</taxon>
        <taxon>Betaproteobacteria</taxon>
        <taxon>Burkholderiales</taxon>
        <taxon>Burkholderiaceae</taxon>
        <taxon>Burkholderia</taxon>
    </lineage>
</organism>
<evidence type="ECO:0000313" key="7">
    <source>
        <dbReference type="EMBL" id="AJK48684.1"/>
    </source>
</evidence>
<evidence type="ECO:0000256" key="1">
    <source>
        <dbReference type="ARBA" id="ARBA00004442"/>
    </source>
</evidence>
<keyword evidence="4" id="KW-0472">Membrane</keyword>
<reference evidence="8" key="1">
    <citation type="submission" date="2011-03" db="EMBL/GenBank/DDBJ databases">
        <authorList>
            <person name="Voget S."/>
            <person name="Streit W.R."/>
            <person name="Jaeger K.E."/>
            <person name="Daniel R."/>
        </authorList>
    </citation>
    <scope>NUCLEOTIDE SEQUENCE [LARGE SCALE GENOMIC DNA]</scope>
    <source>
        <strain evidence="8">PG1</strain>
    </source>
</reference>
<evidence type="ECO:0000256" key="3">
    <source>
        <dbReference type="ARBA" id="ARBA00022729"/>
    </source>
</evidence>
<feature type="signal peptide" evidence="6">
    <location>
        <begin position="1"/>
        <end position="38"/>
    </location>
</feature>
<dbReference type="HOGENOM" id="CLU_062990_0_1_4"/>
<evidence type="ECO:0000256" key="6">
    <source>
        <dbReference type="SAM" id="SignalP"/>
    </source>
</evidence>